<dbReference type="EMBL" id="AORV01000054">
    <property type="protein sequence ID" value="EMS70455.1"/>
    <property type="molecule type" value="Genomic_DNA"/>
</dbReference>
<evidence type="ECO:0000256" key="4">
    <source>
        <dbReference type="PROSITE-ProRule" id="PRU00169"/>
    </source>
</evidence>
<dbReference type="InterPro" id="IPR050595">
    <property type="entry name" value="Bact_response_regulator"/>
</dbReference>
<reference evidence="6 7" key="1">
    <citation type="journal article" date="2013" name="Genome Announc.">
        <title>Draft Genome Sequence of the Cellulolytic, Mesophilic, Anaerobic Bacterium Clostridium termitidis Strain CT1112 (DSM 5398).</title>
        <authorList>
            <person name="Lal S."/>
            <person name="Ramachandran U."/>
            <person name="Zhang X."/>
            <person name="Munir R."/>
            <person name="Sparling R."/>
            <person name="Levin D.B."/>
        </authorList>
    </citation>
    <scope>NUCLEOTIDE SEQUENCE [LARGE SCALE GENOMIC DNA]</scope>
    <source>
        <strain evidence="6 7">CT1112</strain>
    </source>
</reference>
<dbReference type="PROSITE" id="PS50110">
    <property type="entry name" value="RESPONSE_REGULATORY"/>
    <property type="match status" value="1"/>
</dbReference>
<accession>S0FGD7</accession>
<dbReference type="PATRIC" id="fig|1195236.3.peg.3959"/>
<evidence type="ECO:0000256" key="2">
    <source>
        <dbReference type="ARBA" id="ARBA00022553"/>
    </source>
</evidence>
<keyword evidence="2 4" id="KW-0597">Phosphoprotein</keyword>
<feature type="modified residue" description="4-aspartylphosphate" evidence="4">
    <location>
        <position position="54"/>
    </location>
</feature>
<dbReference type="STRING" id="1195236.CTER_3746"/>
<dbReference type="RefSeq" id="WP_004628352.1">
    <property type="nucleotide sequence ID" value="NZ_AORV01000054.1"/>
</dbReference>
<gene>
    <name evidence="6" type="ORF">CTER_3746</name>
</gene>
<evidence type="ECO:0000256" key="3">
    <source>
        <dbReference type="ARBA" id="ARBA00024867"/>
    </source>
</evidence>
<keyword evidence="7" id="KW-1185">Reference proteome</keyword>
<dbReference type="eggNOG" id="COG3437">
    <property type="taxonomic scope" value="Bacteria"/>
</dbReference>
<proteinExistence type="predicted"/>
<evidence type="ECO:0000313" key="6">
    <source>
        <dbReference type="EMBL" id="EMS70455.1"/>
    </source>
</evidence>
<feature type="domain" description="Response regulatory" evidence="5">
    <location>
        <begin position="5"/>
        <end position="120"/>
    </location>
</feature>
<organism evidence="6 7">
    <name type="scientific">Ruminiclostridium cellobioparum subsp. termitidis CT1112</name>
    <dbReference type="NCBI Taxonomy" id="1195236"/>
    <lineage>
        <taxon>Bacteria</taxon>
        <taxon>Bacillati</taxon>
        <taxon>Bacillota</taxon>
        <taxon>Clostridia</taxon>
        <taxon>Eubacteriales</taxon>
        <taxon>Oscillospiraceae</taxon>
        <taxon>Ruminiclostridium</taxon>
    </lineage>
</organism>
<evidence type="ECO:0000259" key="5">
    <source>
        <dbReference type="PROSITE" id="PS50110"/>
    </source>
</evidence>
<dbReference type="InterPro" id="IPR011006">
    <property type="entry name" value="CheY-like_superfamily"/>
</dbReference>
<name>S0FGD7_RUMCE</name>
<protein>
    <recommendedName>
        <fullName evidence="1">Stage 0 sporulation protein A homolog</fullName>
    </recommendedName>
</protein>
<dbReference type="SUPFAM" id="SSF52172">
    <property type="entry name" value="CheY-like"/>
    <property type="match status" value="1"/>
</dbReference>
<comment type="caution">
    <text evidence="6">The sequence shown here is derived from an EMBL/GenBank/DDBJ whole genome shotgun (WGS) entry which is preliminary data.</text>
</comment>
<dbReference type="InterPro" id="IPR001789">
    <property type="entry name" value="Sig_transdc_resp-reg_receiver"/>
</dbReference>
<dbReference type="PANTHER" id="PTHR44591:SF19">
    <property type="entry name" value="TWO-COMPONENT RESPONSE REGULATOR-RELATED"/>
    <property type="match status" value="1"/>
</dbReference>
<dbReference type="GO" id="GO:0000160">
    <property type="term" value="P:phosphorelay signal transduction system"/>
    <property type="evidence" value="ECO:0007669"/>
    <property type="project" value="InterPro"/>
</dbReference>
<dbReference type="PANTHER" id="PTHR44591">
    <property type="entry name" value="STRESS RESPONSE REGULATOR PROTEIN 1"/>
    <property type="match status" value="1"/>
</dbReference>
<dbReference type="Pfam" id="PF00072">
    <property type="entry name" value="Response_reg"/>
    <property type="match status" value="1"/>
</dbReference>
<evidence type="ECO:0000256" key="1">
    <source>
        <dbReference type="ARBA" id="ARBA00018672"/>
    </source>
</evidence>
<dbReference type="Proteomes" id="UP000014155">
    <property type="component" value="Unassembled WGS sequence"/>
</dbReference>
<dbReference type="CDD" id="cd17569">
    <property type="entry name" value="REC_HupR-like"/>
    <property type="match status" value="1"/>
</dbReference>
<evidence type="ECO:0000313" key="7">
    <source>
        <dbReference type="Proteomes" id="UP000014155"/>
    </source>
</evidence>
<dbReference type="SMART" id="SM00448">
    <property type="entry name" value="REC"/>
    <property type="match status" value="1"/>
</dbReference>
<dbReference type="Gene3D" id="3.40.50.2300">
    <property type="match status" value="1"/>
</dbReference>
<dbReference type="AlphaFoldDB" id="S0FGD7"/>
<comment type="function">
    <text evidence="3">May play the central regulatory role in sporulation. It may be an element of the effector pathway responsible for the activation of sporulation genes in response to nutritional stress. Spo0A may act in concert with spo0H (a sigma factor) to control the expression of some genes that are critical to the sporulation process.</text>
</comment>
<sequence>MEDITVLFVDDEVNVLSSLKRGLYKEDYRCMFAESAGEALKIMEEHKIAVIVTDMKMPGMDGLALLRILKEKYPNTVRVVLSGYTHLQQVVLAINQGDIYRYITKPWKVEDEFKPVIRQAVEYYQLLAGKEELQKALEFKNASIQNILNVMNEKLSISRKDYDNVKKFIGGIMAFLMSEMINPAQTNTDTAAFFDMVQRFCQGFLNTIPTEISEFKAAVLLEGITASVSRYKIFEKVYIKNEDHNNIICCGNYKLTLYTVIYILNYISTQNTAGELNMGIITKNELKYIDTEIYADIRTVYKSDYTMQNNLMLVEKLINTTLKELGVIVRIRNQNNVIQLKYKTMFVPKSV</sequence>